<reference evidence="2 3" key="1">
    <citation type="submission" date="2024-04" db="EMBL/GenBank/DDBJ databases">
        <title>Tritrichomonas musculus Genome.</title>
        <authorList>
            <person name="Alves-Ferreira E."/>
            <person name="Grigg M."/>
            <person name="Lorenzi H."/>
            <person name="Galac M."/>
        </authorList>
    </citation>
    <scope>NUCLEOTIDE SEQUENCE [LARGE SCALE GENOMIC DNA]</scope>
    <source>
        <strain evidence="2 3">EAF2021</strain>
    </source>
</reference>
<dbReference type="Proteomes" id="UP001470230">
    <property type="component" value="Unassembled WGS sequence"/>
</dbReference>
<evidence type="ECO:0000313" key="3">
    <source>
        <dbReference type="Proteomes" id="UP001470230"/>
    </source>
</evidence>
<protein>
    <recommendedName>
        <fullName evidence="4">BTB domain-containing protein</fullName>
    </recommendedName>
</protein>
<accession>A0ABR2HAV6</accession>
<proteinExistence type="predicted"/>
<feature type="region of interest" description="Disordered" evidence="1">
    <location>
        <begin position="1"/>
        <end position="39"/>
    </location>
</feature>
<evidence type="ECO:0000313" key="2">
    <source>
        <dbReference type="EMBL" id="KAK8843596.1"/>
    </source>
</evidence>
<evidence type="ECO:0008006" key="4">
    <source>
        <dbReference type="Google" id="ProtNLM"/>
    </source>
</evidence>
<dbReference type="EMBL" id="JAPFFF010000034">
    <property type="protein sequence ID" value="KAK8843596.1"/>
    <property type="molecule type" value="Genomic_DNA"/>
</dbReference>
<organism evidence="2 3">
    <name type="scientific">Tritrichomonas musculus</name>
    <dbReference type="NCBI Taxonomy" id="1915356"/>
    <lineage>
        <taxon>Eukaryota</taxon>
        <taxon>Metamonada</taxon>
        <taxon>Parabasalia</taxon>
        <taxon>Tritrichomonadida</taxon>
        <taxon>Tritrichomonadidae</taxon>
        <taxon>Tritrichomonas</taxon>
    </lineage>
</organism>
<gene>
    <name evidence="2" type="ORF">M9Y10_024654</name>
</gene>
<name>A0ABR2HAV6_9EUKA</name>
<evidence type="ECO:0000256" key="1">
    <source>
        <dbReference type="SAM" id="MobiDB-lite"/>
    </source>
</evidence>
<keyword evidence="3" id="KW-1185">Reference proteome</keyword>
<comment type="caution">
    <text evidence="2">The sequence shown here is derived from an EMBL/GenBank/DDBJ whole genome shotgun (WGS) entry which is preliminary data.</text>
</comment>
<sequence length="402" mass="46042">MNPDQQSQLPPQPKIKNQVSQPIYGMNPSQSNRPLSKNPSLQLYGSRIPLGESHQRSMASLQSMESSEAVFSQLIQTQTFSIFYNNSIFMVDPNLLSSSSAKFKELIDPFLKTGQSLNNVRLNIADNVFTNRNMENFLKLCQNLPTDVQDDEMKEVCEIAKMFGSDQIYNTGLKFIQTSLDPAFNVPDNKYDGSDGKNYLYITVIQPSNTQESNESINSVIYVIKIENRALKCPIYRFLSNNKLLFSAKRKYYDVFFVEGEDVHIEKNKEKHIGQIHQHTDGYNMIRARDWKFKLVYVNSGKPDELSIEVDFPFKGGRVKWTPKIPVFDSSKNKYYLNFAGNYHRTPMKSSKNIVLQNSNGHSTFILRKMAQNVYEVECVPEIDPLIIFEIGISDIIGPYTV</sequence>